<feature type="transmembrane region" description="Helical" evidence="2">
    <location>
        <begin position="402"/>
        <end position="421"/>
    </location>
</feature>
<feature type="transmembrane region" description="Helical" evidence="2">
    <location>
        <begin position="609"/>
        <end position="629"/>
    </location>
</feature>
<feature type="transmembrane region" description="Helical" evidence="2">
    <location>
        <begin position="578"/>
        <end position="603"/>
    </location>
</feature>
<feature type="compositionally biased region" description="Low complexity" evidence="1">
    <location>
        <begin position="45"/>
        <end position="57"/>
    </location>
</feature>
<feature type="transmembrane region" description="Helical" evidence="2">
    <location>
        <begin position="504"/>
        <end position="525"/>
    </location>
</feature>
<keyword evidence="2" id="KW-1133">Transmembrane helix</keyword>
<keyword evidence="2" id="KW-0472">Membrane</keyword>
<comment type="caution">
    <text evidence="3">The sequence shown here is derived from an EMBL/GenBank/DDBJ whole genome shotgun (WGS) entry which is preliminary data.</text>
</comment>
<feature type="transmembrane region" description="Helical" evidence="2">
    <location>
        <begin position="296"/>
        <end position="313"/>
    </location>
</feature>
<evidence type="ECO:0000313" key="4">
    <source>
        <dbReference type="Proteomes" id="UP001108089"/>
    </source>
</evidence>
<keyword evidence="2" id="KW-0812">Transmembrane</keyword>
<dbReference type="PANTHER" id="PTHR38434">
    <property type="entry name" value="BLL2549 PROTEIN"/>
    <property type="match status" value="1"/>
</dbReference>
<name>A0ABS9DDR3_9ACTN</name>
<feature type="transmembrane region" description="Helical" evidence="2">
    <location>
        <begin position="243"/>
        <end position="263"/>
    </location>
</feature>
<feature type="compositionally biased region" description="Pro residues" evidence="1">
    <location>
        <begin position="137"/>
        <end position="160"/>
    </location>
</feature>
<gene>
    <name evidence="3" type="ORF">L1892_03105</name>
</gene>
<evidence type="ECO:0000256" key="2">
    <source>
        <dbReference type="SAM" id="Phobius"/>
    </source>
</evidence>
<feature type="transmembrane region" description="Helical" evidence="2">
    <location>
        <begin position="373"/>
        <end position="395"/>
    </location>
</feature>
<dbReference type="InterPro" id="IPR019286">
    <property type="entry name" value="DUF2339_TM"/>
</dbReference>
<feature type="transmembrane region" description="Helical" evidence="2">
    <location>
        <begin position="671"/>
        <end position="689"/>
    </location>
</feature>
<reference evidence="3" key="1">
    <citation type="submission" date="2022-01" db="EMBL/GenBank/DDBJ databases">
        <title>Gordonia xiamenensis sp. nov., isolated from surface seawater in Xiamen.</title>
        <authorList>
            <person name="He Y.F."/>
        </authorList>
    </citation>
    <scope>NUCLEOTIDE SEQUENCE</scope>
    <source>
        <strain evidence="3">GW1C4-4</strain>
    </source>
</reference>
<keyword evidence="4" id="KW-1185">Reference proteome</keyword>
<evidence type="ECO:0000256" key="1">
    <source>
        <dbReference type="SAM" id="MobiDB-lite"/>
    </source>
</evidence>
<feature type="transmembrane region" description="Helical" evidence="2">
    <location>
        <begin position="349"/>
        <end position="367"/>
    </location>
</feature>
<proteinExistence type="predicted"/>
<feature type="transmembrane region" description="Helical" evidence="2">
    <location>
        <begin position="641"/>
        <end position="659"/>
    </location>
</feature>
<feature type="transmembrane region" description="Helical" evidence="2">
    <location>
        <begin position="269"/>
        <end position="289"/>
    </location>
</feature>
<protein>
    <submittedName>
        <fullName evidence="3">DUF2339 domain-containing protein</fullName>
    </submittedName>
</protein>
<dbReference type="Proteomes" id="UP001108089">
    <property type="component" value="Unassembled WGS sequence"/>
</dbReference>
<evidence type="ECO:0000313" key="3">
    <source>
        <dbReference type="EMBL" id="MCF3937370.1"/>
    </source>
</evidence>
<dbReference type="Pfam" id="PF10101">
    <property type="entry name" value="DUF2339"/>
    <property type="match status" value="2"/>
</dbReference>
<dbReference type="PANTHER" id="PTHR38434:SF1">
    <property type="entry name" value="BLL2549 PROTEIN"/>
    <property type="match status" value="1"/>
</dbReference>
<feature type="region of interest" description="Disordered" evidence="1">
    <location>
        <begin position="133"/>
        <end position="168"/>
    </location>
</feature>
<dbReference type="EMBL" id="JAKGCU010000001">
    <property type="protein sequence ID" value="MCF3937370.1"/>
    <property type="molecule type" value="Genomic_DNA"/>
</dbReference>
<organism evidence="3 4">
    <name type="scientific">Gordonia tangerina</name>
    <dbReference type="NCBI Taxonomy" id="2911060"/>
    <lineage>
        <taxon>Bacteria</taxon>
        <taxon>Bacillati</taxon>
        <taxon>Actinomycetota</taxon>
        <taxon>Actinomycetes</taxon>
        <taxon>Mycobacteriales</taxon>
        <taxon>Gordoniaceae</taxon>
        <taxon>Gordonia</taxon>
    </lineage>
</organism>
<accession>A0ABS9DDR3</accession>
<feature type="transmembrane region" description="Helical" evidence="2">
    <location>
        <begin position="183"/>
        <end position="206"/>
    </location>
</feature>
<feature type="transmembrane region" description="Helical" evidence="2">
    <location>
        <begin position="218"/>
        <end position="236"/>
    </location>
</feature>
<sequence>MNQTPVNQTTAHLLTRISGEFADMSRQMHRMSDDFAELRAVLVEPTTQTASQPSPTMQSPPPGRQVPPTTGPMVPTPPMIMVDATSTPAGVPATWMPAPPIPGQAMPNPAAHNQAAPNPAAYNQAMRKPAMATRAMPPNPTHLPAGYSPPPPAAPPPWPPSQQRSTRPALTDRIATAFRKGTVASVLAAAGVGVTLIGIVLLLVLAAQAGILRPEVRVAGGAVFAIALVVASTWWHRRPAGHTGAVALAATGVAAGYLDVLAATRFYEWLSVPAALSAAAVIAGAGLALSRMWNSQALGVLVVVPVAVLAPALTQGVDIVLVSFMLVLAAASGWVQLGRDWTWLYLVRMAAPTLPLVLIAVLAGVGVGPDTTMWTYALAAGLTVVIGLGSALLALPSSSQPALLAAITAATSAPVLLSGALVDDLSAASLIATCAAALLLLVVSGPRIPGVTTTVREIWAMTVALQTLVAVATAFNGGIDVAAILGFGTVVAMTARHSTSMARIMRGIATTFVTIGGIGTLSTAPPADLAVARVIDPAIAATTLVQCVLLVGAVWILAGMWIKASRTRQRSDRSAEQLWGLTLAVVALYAVTEFTVTAGVLVAGAEEGFFAGHLMATITWMIAGGATLAHASRLPSAARTPLLAGGLAVVAAALAKLFLFDLATLDGMFRVLAFIVTGLLLLAMGAWFARSLSDDADTSIPHPGPATSSPGQNRST</sequence>
<feature type="transmembrane region" description="Helical" evidence="2">
    <location>
        <begin position="427"/>
        <end position="446"/>
    </location>
</feature>
<feature type="transmembrane region" description="Helical" evidence="2">
    <location>
        <begin position="537"/>
        <end position="558"/>
    </location>
</feature>
<feature type="region of interest" description="Disordered" evidence="1">
    <location>
        <begin position="45"/>
        <end position="74"/>
    </location>
</feature>
<dbReference type="RefSeq" id="WP_235721956.1">
    <property type="nucleotide sequence ID" value="NZ_JAKGCU010000001.1"/>
</dbReference>